<dbReference type="InterPro" id="IPR012337">
    <property type="entry name" value="RNaseH-like_sf"/>
</dbReference>
<evidence type="ECO:0000313" key="2">
    <source>
        <dbReference type="EMBL" id="CAD5223594.1"/>
    </source>
</evidence>
<organism evidence="2 3">
    <name type="scientific">Bursaphelenchus okinawaensis</name>
    <dbReference type="NCBI Taxonomy" id="465554"/>
    <lineage>
        <taxon>Eukaryota</taxon>
        <taxon>Metazoa</taxon>
        <taxon>Ecdysozoa</taxon>
        <taxon>Nematoda</taxon>
        <taxon>Chromadorea</taxon>
        <taxon>Rhabditida</taxon>
        <taxon>Tylenchina</taxon>
        <taxon>Tylenchomorpha</taxon>
        <taxon>Aphelenchoidea</taxon>
        <taxon>Aphelenchoididae</taxon>
        <taxon>Bursaphelenchus</taxon>
    </lineage>
</organism>
<name>A0A811L8Y3_9BILA</name>
<dbReference type="PANTHER" id="PTHR47611:SF1">
    <property type="entry name" value="CCHC-TYPE DOMAIN-CONTAINING PROTEIN"/>
    <property type="match status" value="1"/>
</dbReference>
<evidence type="ECO:0000259" key="1">
    <source>
        <dbReference type="Pfam" id="PF05699"/>
    </source>
</evidence>
<dbReference type="Proteomes" id="UP000783686">
    <property type="component" value="Unassembled WGS sequence"/>
</dbReference>
<protein>
    <recommendedName>
        <fullName evidence="1">HAT C-terminal dimerisation domain-containing protein</fullName>
    </recommendedName>
</protein>
<sequence>METRRIDQLIDPTPPPLFTKKDDVVDGMRYLRRFIKETTANQHVASGGNEVEGELQTDVERNELEDDLSFLDEQLRIETPDMNLHMTQDNDLQIKLNSFRSKRIEDNADPYKFWKENKHRFPLLSSCARALMSVPPTSVASERFFSQTTLLFSDNLRVNLGNDRTEQILLLRCQKILDKEIQDEVAAEQEIEESLDECID</sequence>
<dbReference type="Pfam" id="PF05699">
    <property type="entry name" value="Dimer_Tnp_hAT"/>
    <property type="match status" value="1"/>
</dbReference>
<reference evidence="2" key="1">
    <citation type="submission" date="2020-09" db="EMBL/GenBank/DDBJ databases">
        <authorList>
            <person name="Kikuchi T."/>
        </authorList>
    </citation>
    <scope>NUCLEOTIDE SEQUENCE</scope>
    <source>
        <strain evidence="2">SH1</strain>
    </source>
</reference>
<dbReference type="SUPFAM" id="SSF53098">
    <property type="entry name" value="Ribonuclease H-like"/>
    <property type="match status" value="1"/>
</dbReference>
<dbReference type="AlphaFoldDB" id="A0A811L8Y3"/>
<dbReference type="PANTHER" id="PTHR47611">
    <property type="entry name" value="HAT DIMERISATION DOMAIN, C-TERMINAL"/>
    <property type="match status" value="1"/>
</dbReference>
<dbReference type="Proteomes" id="UP000614601">
    <property type="component" value="Unassembled WGS sequence"/>
</dbReference>
<dbReference type="OrthoDB" id="5870487at2759"/>
<dbReference type="GO" id="GO:0046983">
    <property type="term" value="F:protein dimerization activity"/>
    <property type="evidence" value="ECO:0007669"/>
    <property type="project" value="InterPro"/>
</dbReference>
<dbReference type="InterPro" id="IPR008906">
    <property type="entry name" value="HATC_C_dom"/>
</dbReference>
<gene>
    <name evidence="2" type="ORF">BOKJ2_LOCUS10364</name>
</gene>
<feature type="domain" description="HAT C-terminal dimerisation" evidence="1">
    <location>
        <begin position="103"/>
        <end position="169"/>
    </location>
</feature>
<evidence type="ECO:0000313" key="3">
    <source>
        <dbReference type="Proteomes" id="UP000614601"/>
    </source>
</evidence>
<accession>A0A811L8Y3</accession>
<comment type="caution">
    <text evidence="2">The sequence shown here is derived from an EMBL/GenBank/DDBJ whole genome shotgun (WGS) entry which is preliminary data.</text>
</comment>
<keyword evidence="3" id="KW-1185">Reference proteome</keyword>
<dbReference type="EMBL" id="CAJFCW020000005">
    <property type="protein sequence ID" value="CAG9118277.1"/>
    <property type="molecule type" value="Genomic_DNA"/>
</dbReference>
<proteinExistence type="predicted"/>
<dbReference type="EMBL" id="CAJFDH010000005">
    <property type="protein sequence ID" value="CAD5223594.1"/>
    <property type="molecule type" value="Genomic_DNA"/>
</dbReference>